<dbReference type="AlphaFoldDB" id="A0A6J5J5E2"/>
<accession>A0A6J5J5E2</accession>
<name>A0A6J5J5E2_9BURK</name>
<dbReference type="EMBL" id="CABWIK020000011">
    <property type="protein sequence ID" value="CAB3966810.1"/>
    <property type="molecule type" value="Genomic_DNA"/>
</dbReference>
<reference evidence="1 2" key="1">
    <citation type="submission" date="2020-04" db="EMBL/GenBank/DDBJ databases">
        <authorList>
            <person name="Depoorter E."/>
        </authorList>
    </citation>
    <scope>NUCLEOTIDE SEQUENCE [LARGE SCALE GENOMIC DNA]</scope>
    <source>
        <strain evidence="1 2">BCC0132</strain>
    </source>
</reference>
<proteinExistence type="predicted"/>
<gene>
    <name evidence="1" type="ORF">BCO9919_02433</name>
</gene>
<organism evidence="1 2">
    <name type="scientific">Burkholderia cenocepacia</name>
    <dbReference type="NCBI Taxonomy" id="95486"/>
    <lineage>
        <taxon>Bacteria</taxon>
        <taxon>Pseudomonadati</taxon>
        <taxon>Pseudomonadota</taxon>
        <taxon>Betaproteobacteria</taxon>
        <taxon>Burkholderiales</taxon>
        <taxon>Burkholderiaceae</taxon>
        <taxon>Burkholderia</taxon>
        <taxon>Burkholderia cepacia complex</taxon>
    </lineage>
</organism>
<evidence type="ECO:0000313" key="2">
    <source>
        <dbReference type="Proteomes" id="UP000494322"/>
    </source>
</evidence>
<dbReference type="Proteomes" id="UP000494322">
    <property type="component" value="Unassembled WGS sequence"/>
</dbReference>
<sequence length="72" mass="8063">MTPVATAQFVHESVNLSVDAHMLGDIRQTFRIVSSPALERSTRKGSLLAPTKIDRYEEFVSLVLLRLGPCHR</sequence>
<protein>
    <submittedName>
        <fullName evidence="1">Uncharacterized protein</fullName>
    </submittedName>
</protein>
<evidence type="ECO:0000313" key="1">
    <source>
        <dbReference type="EMBL" id="CAB3966810.1"/>
    </source>
</evidence>